<organism evidence="2 3">
    <name type="scientific">Streptosporangium subroseum</name>
    <dbReference type="NCBI Taxonomy" id="106412"/>
    <lineage>
        <taxon>Bacteria</taxon>
        <taxon>Bacillati</taxon>
        <taxon>Actinomycetota</taxon>
        <taxon>Actinomycetes</taxon>
        <taxon>Streptosporangiales</taxon>
        <taxon>Streptosporangiaceae</taxon>
        <taxon>Streptosporangium</taxon>
    </lineage>
</organism>
<dbReference type="PROSITE" id="PS50231">
    <property type="entry name" value="RICIN_B_LECTIN"/>
    <property type="match status" value="1"/>
</dbReference>
<keyword evidence="3" id="KW-1185">Reference proteome</keyword>
<dbReference type="EMBL" id="FZOD01000072">
    <property type="protein sequence ID" value="SNT59144.1"/>
    <property type="molecule type" value="Genomic_DNA"/>
</dbReference>
<reference evidence="2 3" key="1">
    <citation type="submission" date="2017-06" db="EMBL/GenBank/DDBJ databases">
        <authorList>
            <person name="Kim H.J."/>
            <person name="Triplett B.A."/>
        </authorList>
    </citation>
    <scope>NUCLEOTIDE SEQUENCE [LARGE SCALE GENOMIC DNA]</scope>
    <source>
        <strain evidence="2 3">CGMCC 4.2132</strain>
    </source>
</reference>
<accession>A0A239NXR5</accession>
<evidence type="ECO:0000313" key="2">
    <source>
        <dbReference type="EMBL" id="SNT59144.1"/>
    </source>
</evidence>
<dbReference type="InterPro" id="IPR035992">
    <property type="entry name" value="Ricin_B-like_lectins"/>
</dbReference>
<dbReference type="Proteomes" id="UP000198282">
    <property type="component" value="Unassembled WGS sequence"/>
</dbReference>
<dbReference type="SUPFAM" id="SSF50370">
    <property type="entry name" value="Ricin B-like lectins"/>
    <property type="match status" value="1"/>
</dbReference>
<keyword evidence="2" id="KW-0430">Lectin</keyword>
<protein>
    <submittedName>
        <fullName evidence="2">Ricin-type beta-trefoil lectin domain-containing protein</fullName>
    </submittedName>
</protein>
<dbReference type="CDD" id="cd00161">
    <property type="entry name" value="beta-trefoil_Ricin-like"/>
    <property type="match status" value="1"/>
</dbReference>
<dbReference type="Gene3D" id="2.80.10.50">
    <property type="match status" value="1"/>
</dbReference>
<evidence type="ECO:0000259" key="1">
    <source>
        <dbReference type="SMART" id="SM00458"/>
    </source>
</evidence>
<evidence type="ECO:0000313" key="3">
    <source>
        <dbReference type="Proteomes" id="UP000198282"/>
    </source>
</evidence>
<dbReference type="RefSeq" id="WP_218825725.1">
    <property type="nucleotide sequence ID" value="NZ_FZOD01000072.1"/>
</dbReference>
<feature type="domain" description="Ricin B lectin" evidence="1">
    <location>
        <begin position="55"/>
        <end position="197"/>
    </location>
</feature>
<dbReference type="Pfam" id="PF14200">
    <property type="entry name" value="RicinB_lectin_2"/>
    <property type="match status" value="1"/>
</dbReference>
<proteinExistence type="predicted"/>
<sequence length="200" mass="21446">MNRSIRHVLSLAVASAVITAGTPGVLSPAGAYAATDAGKASPSEDTAHRPRAALPRAFMLANVQTGKCLTIAGGVSTDNNVTALQYNCDTHPSRRWTLTDVTGTGLYQIRNVQTRKCLTIAGGVSTDNNVTALQYNCDNHRSRRWTLTDVTGTGLYQIRNAQTRKCLTIAGGVSTDNNVTALQYNCDTHPSRRWTLRLAG</sequence>
<gene>
    <name evidence="2" type="ORF">SAMN05216276_10725</name>
</gene>
<dbReference type="AlphaFoldDB" id="A0A239NXR5"/>
<dbReference type="InterPro" id="IPR000772">
    <property type="entry name" value="Ricin_B_lectin"/>
</dbReference>
<name>A0A239NXR5_9ACTN</name>
<dbReference type="GO" id="GO:0030246">
    <property type="term" value="F:carbohydrate binding"/>
    <property type="evidence" value="ECO:0007669"/>
    <property type="project" value="UniProtKB-KW"/>
</dbReference>
<dbReference type="SMART" id="SM00458">
    <property type="entry name" value="RICIN"/>
    <property type="match status" value="1"/>
</dbReference>